<keyword evidence="4" id="KW-1185">Reference proteome</keyword>
<dbReference type="SMART" id="SM00028">
    <property type="entry name" value="TPR"/>
    <property type="match status" value="6"/>
</dbReference>
<dbReference type="InterPro" id="IPR052346">
    <property type="entry name" value="O-mannosyl-transferase_TMTC"/>
</dbReference>
<dbReference type="AlphaFoldDB" id="A0A975CIZ3"/>
<sequence>MTARLMYELLVGELLFREGDAQKGTAYVLDAARRLGDESLFKRATEMAIQSRSGPTALEATRAWRQALPSSSEAGQYELQVLIVLGRIGETEEPARRLLATLPAADKVAFITALPTLYQRVPDKTEAARVVEGSLADALKNPSLAPAAWTSIGRMRLQAGDKAGALAAATLGQNASAQSEWPALLALQLMAANEPKAEALIKRHLARSDARPEVHIGYARALIEQGRQADAHAQLDTLIRRAPDRPESWLVRGALFADENKDAQAEADLQRYLKLLESTAPANAPDRSEGPDHARMMLARIAERRGDYGAAEQWLAAVDSPEQALSVQTRRAQMLARQGKLEEAREAIRRAPERTPDDKRLKLQAEAQMLRDNQQAAQAYQLLSDELEKSPDDDGLLYDAAMAAERANQLDTMERLLRRVIELKPDAAHAYNALGYSFADRGMRLDEARALIEKAVQLSPDDAYIQDSLAWVHFRLGNARQARKILENAYKKRPDAEIAAHLGEVLWTLGERDGARRVWREGLRLDARNEALVKALQRLGVTP</sequence>
<dbReference type="KEGG" id="otd:J1M35_07080"/>
<dbReference type="RefSeq" id="WP_208010531.1">
    <property type="nucleotide sequence ID" value="NZ_CP071796.1"/>
</dbReference>
<dbReference type="Proteomes" id="UP000663903">
    <property type="component" value="Chromosome"/>
</dbReference>
<dbReference type="Pfam" id="PF13432">
    <property type="entry name" value="TPR_16"/>
    <property type="match status" value="1"/>
</dbReference>
<gene>
    <name evidence="3" type="ORF">J1M35_07080</name>
</gene>
<evidence type="ECO:0000256" key="2">
    <source>
        <dbReference type="ARBA" id="ARBA00022803"/>
    </source>
</evidence>
<organism evidence="3 4">
    <name type="scientific">Ottowia testudinis</name>
    <dbReference type="NCBI Taxonomy" id="2816950"/>
    <lineage>
        <taxon>Bacteria</taxon>
        <taxon>Pseudomonadati</taxon>
        <taxon>Pseudomonadota</taxon>
        <taxon>Betaproteobacteria</taxon>
        <taxon>Burkholderiales</taxon>
        <taxon>Comamonadaceae</taxon>
        <taxon>Ottowia</taxon>
    </lineage>
</organism>
<proteinExistence type="predicted"/>
<evidence type="ECO:0000256" key="1">
    <source>
        <dbReference type="ARBA" id="ARBA00022737"/>
    </source>
</evidence>
<dbReference type="SUPFAM" id="SSF48452">
    <property type="entry name" value="TPR-like"/>
    <property type="match status" value="2"/>
</dbReference>
<dbReference type="EMBL" id="CP071796">
    <property type="protein sequence ID" value="QTD46632.1"/>
    <property type="molecule type" value="Genomic_DNA"/>
</dbReference>
<keyword evidence="1" id="KW-0677">Repeat</keyword>
<name>A0A975CIZ3_9BURK</name>
<protein>
    <submittedName>
        <fullName evidence="3">Tetratricopeptide repeat protein</fullName>
    </submittedName>
</protein>
<dbReference type="InterPro" id="IPR019734">
    <property type="entry name" value="TPR_rpt"/>
</dbReference>
<dbReference type="Gene3D" id="1.25.40.10">
    <property type="entry name" value="Tetratricopeptide repeat domain"/>
    <property type="match status" value="2"/>
</dbReference>
<keyword evidence="2" id="KW-0802">TPR repeat</keyword>
<evidence type="ECO:0000313" key="4">
    <source>
        <dbReference type="Proteomes" id="UP000663903"/>
    </source>
</evidence>
<dbReference type="PANTHER" id="PTHR44227:SF3">
    <property type="entry name" value="PROTEIN O-MANNOSYL-TRANSFERASE TMTC4"/>
    <property type="match status" value="1"/>
</dbReference>
<dbReference type="InterPro" id="IPR011990">
    <property type="entry name" value="TPR-like_helical_dom_sf"/>
</dbReference>
<dbReference type="Pfam" id="PF14559">
    <property type="entry name" value="TPR_19"/>
    <property type="match status" value="2"/>
</dbReference>
<dbReference type="PANTHER" id="PTHR44227">
    <property type="match status" value="1"/>
</dbReference>
<accession>A0A975CIZ3</accession>
<evidence type="ECO:0000313" key="3">
    <source>
        <dbReference type="EMBL" id="QTD46632.1"/>
    </source>
</evidence>
<reference evidence="3" key="1">
    <citation type="submission" date="2021-03" db="EMBL/GenBank/DDBJ databases">
        <title>Ottowia sp. 27C isolated from the cloaca of a Giant Asian pond turtle (Heosemys grandis).</title>
        <authorList>
            <person name="Spergser J."/>
            <person name="Busse H.-J."/>
        </authorList>
    </citation>
    <scope>NUCLEOTIDE SEQUENCE</scope>
    <source>
        <strain evidence="3">27C</strain>
    </source>
</reference>